<dbReference type="SMART" id="SM00355">
    <property type="entry name" value="ZnF_C2H2"/>
    <property type="match status" value="1"/>
</dbReference>
<evidence type="ECO:0000313" key="4">
    <source>
        <dbReference type="RefSeq" id="XP_033233646.1"/>
    </source>
</evidence>
<dbReference type="InParanoid" id="A0A6I8VRE5"/>
<dbReference type="RefSeq" id="XP_033233646.1">
    <property type="nucleotide sequence ID" value="XM_033377755.1"/>
</dbReference>
<dbReference type="PROSITE" id="PS50157">
    <property type="entry name" value="ZINC_FINGER_C2H2_2"/>
    <property type="match status" value="1"/>
</dbReference>
<protein>
    <recommendedName>
        <fullName evidence="2">C2H2-type domain-containing protein</fullName>
    </recommendedName>
</protein>
<dbReference type="GO" id="GO:0008270">
    <property type="term" value="F:zinc ion binding"/>
    <property type="evidence" value="ECO:0007669"/>
    <property type="project" value="UniProtKB-KW"/>
</dbReference>
<dbReference type="Gene3D" id="3.30.160.60">
    <property type="entry name" value="Classic Zinc Finger"/>
    <property type="match status" value="1"/>
</dbReference>
<organism evidence="3 4">
    <name type="scientific">Drosophila pseudoobscura pseudoobscura</name>
    <name type="common">Fruit fly</name>
    <dbReference type="NCBI Taxonomy" id="46245"/>
    <lineage>
        <taxon>Eukaryota</taxon>
        <taxon>Metazoa</taxon>
        <taxon>Ecdysozoa</taxon>
        <taxon>Arthropoda</taxon>
        <taxon>Hexapoda</taxon>
        <taxon>Insecta</taxon>
        <taxon>Pterygota</taxon>
        <taxon>Neoptera</taxon>
        <taxon>Endopterygota</taxon>
        <taxon>Diptera</taxon>
        <taxon>Brachycera</taxon>
        <taxon>Muscomorpha</taxon>
        <taxon>Ephydroidea</taxon>
        <taxon>Drosophilidae</taxon>
        <taxon>Drosophila</taxon>
        <taxon>Sophophora</taxon>
    </lineage>
</organism>
<dbReference type="AlphaFoldDB" id="A0A6I8VRE5"/>
<keyword evidence="1" id="KW-0862">Zinc</keyword>
<dbReference type="SUPFAM" id="SSF57667">
    <property type="entry name" value="beta-beta-alpha zinc fingers"/>
    <property type="match status" value="1"/>
</dbReference>
<accession>A0A6I8VRE5</accession>
<dbReference type="PROSITE" id="PS00028">
    <property type="entry name" value="ZINC_FINGER_C2H2_1"/>
    <property type="match status" value="1"/>
</dbReference>
<keyword evidence="1" id="KW-0863">Zinc-finger</keyword>
<dbReference type="InterPro" id="IPR013087">
    <property type="entry name" value="Znf_C2H2_type"/>
</dbReference>
<dbReference type="Proteomes" id="UP000001819">
    <property type="component" value="Chromosome 2"/>
</dbReference>
<proteinExistence type="predicted"/>
<name>A0A6I8VRE5_DROPS</name>
<keyword evidence="1" id="KW-0479">Metal-binding</keyword>
<dbReference type="InterPro" id="IPR036236">
    <property type="entry name" value="Znf_C2H2_sf"/>
</dbReference>
<evidence type="ECO:0000259" key="2">
    <source>
        <dbReference type="PROSITE" id="PS50157"/>
    </source>
</evidence>
<gene>
    <name evidence="4" type="primary">LOC117183548</name>
</gene>
<evidence type="ECO:0000313" key="3">
    <source>
        <dbReference type="Proteomes" id="UP000001819"/>
    </source>
</evidence>
<keyword evidence="3" id="KW-1185">Reference proteome</keyword>
<reference evidence="3" key="1">
    <citation type="submission" date="2024-06" db="UniProtKB">
        <authorList>
            <consortium name="RefSeq"/>
        </authorList>
    </citation>
    <scope>NUCLEOTIDE SEQUENCE [LARGE SCALE GENOMIC DNA]</scope>
    <source>
        <strain evidence="3">MV2-25</strain>
    </source>
</reference>
<sequence length="101" mass="11602">MGNTITPDTPLMKRPFTIRVVAQEEDPAPNIAGPPPLHYQCIHCPKTFPKKVQLILHSRSHKKEKSSISNKFLFFDENLPLVVMPFRLSDFNSRKLEQFGL</sequence>
<dbReference type="KEGG" id="dpo:117183548"/>
<evidence type="ECO:0000256" key="1">
    <source>
        <dbReference type="PROSITE-ProRule" id="PRU00042"/>
    </source>
</evidence>
<feature type="domain" description="C2H2-type" evidence="2">
    <location>
        <begin position="39"/>
        <end position="66"/>
    </location>
</feature>
<reference evidence="4" key="2">
    <citation type="submission" date="2025-08" db="UniProtKB">
        <authorList>
            <consortium name="RefSeq"/>
        </authorList>
    </citation>
    <scope>IDENTIFICATION</scope>
    <source>
        <strain evidence="4">MV-25-SWS-2005</strain>
        <tissue evidence="4">Whole body</tissue>
    </source>
</reference>